<gene>
    <name evidence="1" type="ORF">SCARUB_04042</name>
</gene>
<dbReference type="AlphaFoldDB" id="A0A1E3X5I3"/>
<reference evidence="1 2" key="1">
    <citation type="submission" date="2016-07" db="EMBL/GenBank/DDBJ databases">
        <title>Draft genome of Scalindua rubra, obtained from a brine-seawater interface in the Red Sea, sheds light on salt adaptation in anammox bacteria.</title>
        <authorList>
            <person name="Speth D.R."/>
            <person name="Lagkouvardos I."/>
            <person name="Wang Y."/>
            <person name="Qian P.-Y."/>
            <person name="Dutilh B.E."/>
            <person name="Jetten M.S."/>
        </authorList>
    </citation>
    <scope>NUCLEOTIDE SEQUENCE [LARGE SCALE GENOMIC DNA]</scope>
    <source>
        <strain evidence="1">BSI-1</strain>
    </source>
</reference>
<proteinExistence type="predicted"/>
<evidence type="ECO:0000313" key="1">
    <source>
        <dbReference type="EMBL" id="ODS30832.1"/>
    </source>
</evidence>
<accession>A0A1E3X5I3</accession>
<evidence type="ECO:0000313" key="2">
    <source>
        <dbReference type="Proteomes" id="UP000094056"/>
    </source>
</evidence>
<protein>
    <submittedName>
        <fullName evidence="1">Uncharacterized protein</fullName>
    </submittedName>
</protein>
<sequence>MSTVKNKKDKVLFDDLKDECVKFIKLMNQLDVENLTEDQEEEILGEMFASLTHLNVHSGLLKKQIES</sequence>
<comment type="caution">
    <text evidence="1">The sequence shown here is derived from an EMBL/GenBank/DDBJ whole genome shotgun (WGS) entry which is preliminary data.</text>
</comment>
<name>A0A1E3X5I3_9BACT</name>
<dbReference type="Proteomes" id="UP000094056">
    <property type="component" value="Unassembled WGS sequence"/>
</dbReference>
<organism evidence="1 2">
    <name type="scientific">Candidatus Scalindua rubra</name>
    <dbReference type="NCBI Taxonomy" id="1872076"/>
    <lineage>
        <taxon>Bacteria</taxon>
        <taxon>Pseudomonadati</taxon>
        <taxon>Planctomycetota</taxon>
        <taxon>Candidatus Brocadiia</taxon>
        <taxon>Candidatus Brocadiales</taxon>
        <taxon>Candidatus Scalinduaceae</taxon>
        <taxon>Candidatus Scalindua</taxon>
    </lineage>
</organism>
<dbReference type="EMBL" id="MAYW01000170">
    <property type="protein sequence ID" value="ODS30832.1"/>
    <property type="molecule type" value="Genomic_DNA"/>
</dbReference>